<dbReference type="RefSeq" id="WP_013488902.1">
    <property type="nucleotide sequence ID" value="NC_014829.1"/>
</dbReference>
<name>E6TR55_EVAC2</name>
<dbReference type="InterPro" id="IPR025942">
    <property type="entry name" value="SpoVIF"/>
</dbReference>
<dbReference type="OrthoDB" id="2474248at2"/>
<dbReference type="Proteomes" id="UP000001401">
    <property type="component" value="Chromosome"/>
</dbReference>
<dbReference type="STRING" id="649639.Bcell_2307"/>
<accession>E6TR55</accession>
<evidence type="ECO:0000313" key="1">
    <source>
        <dbReference type="EMBL" id="ADU30567.1"/>
    </source>
</evidence>
<dbReference type="HOGENOM" id="CLU_171594_0_0_9"/>
<dbReference type="Pfam" id="PF14069">
    <property type="entry name" value="SpoVIF"/>
    <property type="match status" value="1"/>
</dbReference>
<keyword evidence="2" id="KW-1185">Reference proteome</keyword>
<proteinExistence type="predicted"/>
<gene>
    <name evidence="1" type="ordered locus">Bcell_2307</name>
</gene>
<evidence type="ECO:0000313" key="2">
    <source>
        <dbReference type="Proteomes" id="UP000001401"/>
    </source>
</evidence>
<organism evidence="1 2">
    <name type="scientific">Evansella cellulosilytica (strain ATCC 21833 / DSM 2522 / FERM P-1141 / JCM 9156 / N-4)</name>
    <name type="common">Bacillus cellulosilyticus</name>
    <dbReference type="NCBI Taxonomy" id="649639"/>
    <lineage>
        <taxon>Bacteria</taxon>
        <taxon>Bacillati</taxon>
        <taxon>Bacillota</taxon>
        <taxon>Bacilli</taxon>
        <taxon>Bacillales</taxon>
        <taxon>Bacillaceae</taxon>
        <taxon>Evansella</taxon>
    </lineage>
</organism>
<dbReference type="EMBL" id="CP002394">
    <property type="protein sequence ID" value="ADU30567.1"/>
    <property type="molecule type" value="Genomic_DNA"/>
</dbReference>
<dbReference type="eggNOG" id="ENOG5032Y6J">
    <property type="taxonomic scope" value="Bacteria"/>
</dbReference>
<sequence length="84" mass="9533">MDKDLFKNIEKKSGVNMAEIFKLAESIKDANFKDEETVRGIIKKVAAIANKPVPKEKEDELVKAITKDPQSINLNKLTKMMDKK</sequence>
<dbReference type="AlphaFoldDB" id="E6TR55"/>
<protein>
    <recommendedName>
        <fullName evidence="3">Stage VI sporulation protein F</fullName>
    </recommendedName>
</protein>
<dbReference type="KEGG" id="bco:Bcell_2307"/>
<evidence type="ECO:0008006" key="3">
    <source>
        <dbReference type="Google" id="ProtNLM"/>
    </source>
</evidence>
<reference evidence="1" key="1">
    <citation type="submission" date="2010-12" db="EMBL/GenBank/DDBJ databases">
        <title>Complete sequence of Bacillus cellulosilyticus DSM 2522.</title>
        <authorList>
            <consortium name="US DOE Joint Genome Institute"/>
            <person name="Lucas S."/>
            <person name="Copeland A."/>
            <person name="Lapidus A."/>
            <person name="Cheng J.-F."/>
            <person name="Bruce D."/>
            <person name="Goodwin L."/>
            <person name="Pitluck S."/>
            <person name="Chertkov O."/>
            <person name="Detter J.C."/>
            <person name="Han C."/>
            <person name="Tapia R."/>
            <person name="Land M."/>
            <person name="Hauser L."/>
            <person name="Jeffries C."/>
            <person name="Kyrpides N."/>
            <person name="Ivanova N."/>
            <person name="Mikhailova N."/>
            <person name="Brumm P."/>
            <person name="Mead D."/>
            <person name="Woyke T."/>
        </authorList>
    </citation>
    <scope>NUCLEOTIDE SEQUENCE [LARGE SCALE GENOMIC DNA]</scope>
    <source>
        <strain evidence="1">DSM 2522</strain>
    </source>
</reference>